<evidence type="ECO:0000313" key="3">
    <source>
        <dbReference type="Proteomes" id="UP000015106"/>
    </source>
</evidence>
<sequence>MAAATAQAQPRVMVLPFPAQSHVIPLMELSRKLAEHGFEIDFVNTEFNHGRVLQALEEDGAIPGGVHMLSIPDGLGPGYDHTDIGGLVKGLPAAMSGRLEEMIRSRKTKWMIVDVSMSWALELATTAGVPVALFSTYSAAVFTLRLKLPKLIEDDVLNESGNVKRNERVQLMPPVDAAEIPCQPGQHA</sequence>
<protein>
    <recommendedName>
        <fullName evidence="4">UDP-glycosyltransferase 83A1</fullName>
    </recommendedName>
</protein>
<reference evidence="2" key="2">
    <citation type="submission" date="2018-03" db="EMBL/GenBank/DDBJ databases">
        <title>The Triticum urartu genome reveals the dynamic nature of wheat genome evolution.</title>
        <authorList>
            <person name="Ling H."/>
            <person name="Ma B."/>
            <person name="Shi X."/>
            <person name="Liu H."/>
            <person name="Dong L."/>
            <person name="Sun H."/>
            <person name="Cao Y."/>
            <person name="Gao Q."/>
            <person name="Zheng S."/>
            <person name="Li Y."/>
            <person name="Yu Y."/>
            <person name="Du H."/>
            <person name="Qi M."/>
            <person name="Li Y."/>
            <person name="Yu H."/>
            <person name="Cui Y."/>
            <person name="Wang N."/>
            <person name="Chen C."/>
            <person name="Wu H."/>
            <person name="Zhao Y."/>
            <person name="Zhang J."/>
            <person name="Li Y."/>
            <person name="Zhou W."/>
            <person name="Zhang B."/>
            <person name="Hu W."/>
            <person name="Eijk M."/>
            <person name="Tang J."/>
            <person name="Witsenboer H."/>
            <person name="Zhao S."/>
            <person name="Li Z."/>
            <person name="Zhang A."/>
            <person name="Wang D."/>
            <person name="Liang C."/>
        </authorList>
    </citation>
    <scope>NUCLEOTIDE SEQUENCE [LARGE SCALE GENOMIC DNA]</scope>
    <source>
        <strain evidence="2">cv. G1812</strain>
    </source>
</reference>
<evidence type="ECO:0000313" key="2">
    <source>
        <dbReference type="EnsemblPlants" id="TuG1812G0500004206.01.T01"/>
    </source>
</evidence>
<reference evidence="2" key="3">
    <citation type="submission" date="2022-06" db="UniProtKB">
        <authorList>
            <consortium name="EnsemblPlants"/>
        </authorList>
    </citation>
    <scope>IDENTIFICATION</scope>
</reference>
<evidence type="ECO:0008006" key="4">
    <source>
        <dbReference type="Google" id="ProtNLM"/>
    </source>
</evidence>
<dbReference type="FunFam" id="3.40.50.2000:FF:000108">
    <property type="entry name" value="UDP-glycosyltransferase 83A1"/>
    <property type="match status" value="1"/>
</dbReference>
<comment type="similarity">
    <text evidence="1">Belongs to the UDP-glycosyltransferase family.</text>
</comment>
<evidence type="ECO:0000256" key="1">
    <source>
        <dbReference type="ARBA" id="ARBA00009995"/>
    </source>
</evidence>
<dbReference type="Gene3D" id="3.40.50.2000">
    <property type="entry name" value="Glycogen Phosphorylase B"/>
    <property type="match status" value="1"/>
</dbReference>
<dbReference type="Proteomes" id="UP000015106">
    <property type="component" value="Chromosome 5"/>
</dbReference>
<name>A0A8R7QIW1_TRIUA</name>
<accession>A0A8R7QIW1</accession>
<dbReference type="AlphaFoldDB" id="A0A8R7QIW1"/>
<dbReference type="PANTHER" id="PTHR11926">
    <property type="entry name" value="GLUCOSYL/GLUCURONOSYL TRANSFERASES"/>
    <property type="match status" value="1"/>
</dbReference>
<reference evidence="3" key="1">
    <citation type="journal article" date="2013" name="Nature">
        <title>Draft genome of the wheat A-genome progenitor Triticum urartu.</title>
        <authorList>
            <person name="Ling H.Q."/>
            <person name="Zhao S."/>
            <person name="Liu D."/>
            <person name="Wang J."/>
            <person name="Sun H."/>
            <person name="Zhang C."/>
            <person name="Fan H."/>
            <person name="Li D."/>
            <person name="Dong L."/>
            <person name="Tao Y."/>
            <person name="Gao C."/>
            <person name="Wu H."/>
            <person name="Li Y."/>
            <person name="Cui Y."/>
            <person name="Guo X."/>
            <person name="Zheng S."/>
            <person name="Wang B."/>
            <person name="Yu K."/>
            <person name="Liang Q."/>
            <person name="Yang W."/>
            <person name="Lou X."/>
            <person name="Chen J."/>
            <person name="Feng M."/>
            <person name="Jian J."/>
            <person name="Zhang X."/>
            <person name="Luo G."/>
            <person name="Jiang Y."/>
            <person name="Liu J."/>
            <person name="Wang Z."/>
            <person name="Sha Y."/>
            <person name="Zhang B."/>
            <person name="Wu H."/>
            <person name="Tang D."/>
            <person name="Shen Q."/>
            <person name="Xue P."/>
            <person name="Zou S."/>
            <person name="Wang X."/>
            <person name="Liu X."/>
            <person name="Wang F."/>
            <person name="Yang Y."/>
            <person name="An X."/>
            <person name="Dong Z."/>
            <person name="Zhang K."/>
            <person name="Zhang X."/>
            <person name="Luo M.C."/>
            <person name="Dvorak J."/>
            <person name="Tong Y."/>
            <person name="Wang J."/>
            <person name="Yang H."/>
            <person name="Li Z."/>
            <person name="Wang D."/>
            <person name="Zhang A."/>
            <person name="Wang J."/>
        </authorList>
    </citation>
    <scope>NUCLEOTIDE SEQUENCE</scope>
    <source>
        <strain evidence="3">cv. G1812</strain>
    </source>
</reference>
<dbReference type="SUPFAM" id="SSF53756">
    <property type="entry name" value="UDP-Glycosyltransferase/glycogen phosphorylase"/>
    <property type="match status" value="1"/>
</dbReference>
<dbReference type="Gramene" id="TuG1812G0500004206.01.T01">
    <property type="protein sequence ID" value="TuG1812G0500004206.01.T01"/>
    <property type="gene ID" value="TuG1812G0500004206.01"/>
</dbReference>
<proteinExistence type="inferred from homology"/>
<keyword evidence="3" id="KW-1185">Reference proteome</keyword>
<dbReference type="PANTHER" id="PTHR11926:SF1511">
    <property type="entry name" value="GLYCOSYLTRANSFERASE"/>
    <property type="match status" value="1"/>
</dbReference>
<dbReference type="EnsemblPlants" id="TuG1812G0500004206.01.T01">
    <property type="protein sequence ID" value="TuG1812G0500004206.01.T01"/>
    <property type="gene ID" value="TuG1812G0500004206.01"/>
</dbReference>
<dbReference type="GO" id="GO:0080043">
    <property type="term" value="F:quercetin 3-O-glucosyltransferase activity"/>
    <property type="evidence" value="ECO:0007669"/>
    <property type="project" value="TreeGrafter"/>
</dbReference>
<dbReference type="GO" id="GO:0080044">
    <property type="term" value="F:quercetin 7-O-glucosyltransferase activity"/>
    <property type="evidence" value="ECO:0007669"/>
    <property type="project" value="TreeGrafter"/>
</dbReference>
<organism evidence="2 3">
    <name type="scientific">Triticum urartu</name>
    <name type="common">Red wild einkorn</name>
    <name type="synonym">Crithodium urartu</name>
    <dbReference type="NCBI Taxonomy" id="4572"/>
    <lineage>
        <taxon>Eukaryota</taxon>
        <taxon>Viridiplantae</taxon>
        <taxon>Streptophyta</taxon>
        <taxon>Embryophyta</taxon>
        <taxon>Tracheophyta</taxon>
        <taxon>Spermatophyta</taxon>
        <taxon>Magnoliopsida</taxon>
        <taxon>Liliopsida</taxon>
        <taxon>Poales</taxon>
        <taxon>Poaceae</taxon>
        <taxon>BOP clade</taxon>
        <taxon>Pooideae</taxon>
        <taxon>Triticodae</taxon>
        <taxon>Triticeae</taxon>
        <taxon>Triticinae</taxon>
        <taxon>Triticum</taxon>
    </lineage>
</organism>